<keyword evidence="6 8" id="KW-0234">DNA repair</keyword>
<dbReference type="InterPro" id="IPR036217">
    <property type="entry name" value="MethylDNA_cys_MeTrfase_DNAb"/>
</dbReference>
<dbReference type="InterPro" id="IPR023546">
    <property type="entry name" value="MGMT"/>
</dbReference>
<dbReference type="InterPro" id="IPR014048">
    <property type="entry name" value="MethylDNA_cys_MeTrfase_DNA-bd"/>
</dbReference>
<evidence type="ECO:0000256" key="3">
    <source>
        <dbReference type="ARBA" id="ARBA00022603"/>
    </source>
</evidence>
<dbReference type="Gene3D" id="3.30.160.70">
    <property type="entry name" value="Methylated DNA-protein cysteine methyltransferase domain"/>
    <property type="match status" value="1"/>
</dbReference>
<dbReference type="InterPro" id="IPR036631">
    <property type="entry name" value="MGMT_N_sf"/>
</dbReference>
<evidence type="ECO:0000256" key="5">
    <source>
        <dbReference type="ARBA" id="ARBA00022763"/>
    </source>
</evidence>
<dbReference type="InterPro" id="IPR001497">
    <property type="entry name" value="MethylDNA_cys_MeTrfase_AS"/>
</dbReference>
<dbReference type="Pfam" id="PF02870">
    <property type="entry name" value="Methyltransf_1N"/>
    <property type="match status" value="1"/>
</dbReference>
<feature type="domain" description="Methylated-DNA-[protein]-cysteine S-methyltransferase DNA binding" evidence="9">
    <location>
        <begin position="95"/>
        <end position="174"/>
    </location>
</feature>
<comment type="similarity">
    <text evidence="8">Belongs to the MGMT family.</text>
</comment>
<dbReference type="CDD" id="cd06445">
    <property type="entry name" value="ATase"/>
    <property type="match status" value="1"/>
</dbReference>
<dbReference type="InterPro" id="IPR036388">
    <property type="entry name" value="WH-like_DNA-bd_sf"/>
</dbReference>
<keyword evidence="5 8" id="KW-0227">DNA damage</keyword>
<dbReference type="Proteomes" id="UP000681290">
    <property type="component" value="Unassembled WGS sequence"/>
</dbReference>
<keyword evidence="12" id="KW-1185">Reference proteome</keyword>
<evidence type="ECO:0000313" key="12">
    <source>
        <dbReference type="Proteomes" id="UP000681290"/>
    </source>
</evidence>
<dbReference type="SUPFAM" id="SSF46767">
    <property type="entry name" value="Methylated DNA-protein cysteine methyltransferase, C-terminal domain"/>
    <property type="match status" value="1"/>
</dbReference>
<comment type="caution">
    <text evidence="11">The sequence shown here is derived from an EMBL/GenBank/DDBJ whole genome shotgun (WGS) entry which is preliminary data.</text>
</comment>
<keyword evidence="2 8" id="KW-0963">Cytoplasm</keyword>
<dbReference type="SUPFAM" id="SSF53155">
    <property type="entry name" value="Methylated DNA-protein cysteine methyltransferase domain"/>
    <property type="match status" value="1"/>
</dbReference>
<dbReference type="NCBIfam" id="TIGR00589">
    <property type="entry name" value="ogt"/>
    <property type="match status" value="1"/>
</dbReference>
<evidence type="ECO:0000313" key="11">
    <source>
        <dbReference type="EMBL" id="GIP61015.1"/>
    </source>
</evidence>
<dbReference type="InterPro" id="IPR008332">
    <property type="entry name" value="MethylG_MeTrfase_N"/>
</dbReference>
<evidence type="ECO:0000256" key="7">
    <source>
        <dbReference type="ARBA" id="ARBA00049348"/>
    </source>
</evidence>
<keyword evidence="4 8" id="KW-0808">Transferase</keyword>
<evidence type="ECO:0000259" key="9">
    <source>
        <dbReference type="Pfam" id="PF01035"/>
    </source>
</evidence>
<sequence>MNSDEVKKVRLYYAEMDSPIGMLTLCGSDQGLCHIEFGSYADRADFLGTWANRYYSGAEYVNVEEPLAPAIAQLGEYFAGKRHSFGLALDMRGTEFQQKVWKALLDIPYGAAVSYKSIAEQIGQPKAVRAVGGANNKNPLPIVVPCHRVIGSGGALVGYGGGLSIKESLLSLERQHHDCALTTSGE</sequence>
<dbReference type="GO" id="GO:0008168">
    <property type="term" value="F:methyltransferase activity"/>
    <property type="evidence" value="ECO:0007669"/>
    <property type="project" value="UniProtKB-KW"/>
</dbReference>
<protein>
    <recommendedName>
        <fullName evidence="8">Methylated-DNA--protein-cysteine methyltransferase</fullName>
        <ecNumber evidence="8">2.1.1.63</ecNumber>
    </recommendedName>
    <alternativeName>
        <fullName evidence="8">6-O-methylguanine-DNA methyltransferase</fullName>
        <shortName evidence="8">MGMT</shortName>
    </alternativeName>
    <alternativeName>
        <fullName evidence="8">O-6-methylguanine-DNA-alkyltransferase</fullName>
    </alternativeName>
</protein>
<dbReference type="PANTHER" id="PTHR10815:SF5">
    <property type="entry name" value="METHYLATED-DNA--PROTEIN-CYSTEINE METHYLTRANSFERASE"/>
    <property type="match status" value="1"/>
</dbReference>
<organism evidence="11 12">
    <name type="scientific">Paenibacillus woosongensis</name>
    <dbReference type="NCBI Taxonomy" id="307580"/>
    <lineage>
        <taxon>Bacteria</taxon>
        <taxon>Bacillati</taxon>
        <taxon>Bacillota</taxon>
        <taxon>Bacilli</taxon>
        <taxon>Bacillales</taxon>
        <taxon>Paenibacillaceae</taxon>
        <taxon>Paenibacillus</taxon>
    </lineage>
</organism>
<dbReference type="EC" id="2.1.1.63" evidence="8"/>
<name>A0ABQ4MYL0_9BACL</name>
<comment type="function">
    <text evidence="8">Involved in the cellular defense against the biological effects of O6-methylguanine (O6-MeG) and O4-methylthymine (O4-MeT) in DNA. Repairs the methylated nucleobase in DNA by stoichiometrically transferring the methyl group to a cysteine residue in the enzyme. This is a suicide reaction: the enzyme is irreversibly inactivated.</text>
</comment>
<evidence type="ECO:0000256" key="8">
    <source>
        <dbReference type="HAMAP-Rule" id="MF_00772"/>
    </source>
</evidence>
<comment type="subcellular location">
    <subcellularLocation>
        <location evidence="8">Cytoplasm</location>
    </subcellularLocation>
</comment>
<feature type="domain" description="Methylguanine DNA methyltransferase ribonuclease-like" evidence="10">
    <location>
        <begin position="11"/>
        <end position="90"/>
    </location>
</feature>
<proteinExistence type="inferred from homology"/>
<evidence type="ECO:0000256" key="6">
    <source>
        <dbReference type="ARBA" id="ARBA00023204"/>
    </source>
</evidence>
<dbReference type="EMBL" id="BOSM01000013">
    <property type="protein sequence ID" value="GIP61015.1"/>
    <property type="molecule type" value="Genomic_DNA"/>
</dbReference>
<dbReference type="HAMAP" id="MF_00772">
    <property type="entry name" value="OGT"/>
    <property type="match status" value="1"/>
</dbReference>
<evidence type="ECO:0000256" key="4">
    <source>
        <dbReference type="ARBA" id="ARBA00022679"/>
    </source>
</evidence>
<dbReference type="PANTHER" id="PTHR10815">
    <property type="entry name" value="METHYLATED-DNA--PROTEIN-CYSTEINE METHYLTRANSFERASE"/>
    <property type="match status" value="1"/>
</dbReference>
<comment type="catalytic activity">
    <reaction evidence="1 8">
        <text>a 4-O-methyl-thymidine in DNA + L-cysteinyl-[protein] = a thymidine in DNA + S-methyl-L-cysteinyl-[protein]</text>
        <dbReference type="Rhea" id="RHEA:53428"/>
        <dbReference type="Rhea" id="RHEA-COMP:10131"/>
        <dbReference type="Rhea" id="RHEA-COMP:10132"/>
        <dbReference type="Rhea" id="RHEA-COMP:13555"/>
        <dbReference type="Rhea" id="RHEA-COMP:13556"/>
        <dbReference type="ChEBI" id="CHEBI:29950"/>
        <dbReference type="ChEBI" id="CHEBI:82612"/>
        <dbReference type="ChEBI" id="CHEBI:137386"/>
        <dbReference type="ChEBI" id="CHEBI:137387"/>
        <dbReference type="EC" id="2.1.1.63"/>
    </reaction>
</comment>
<feature type="active site" description="Nucleophile; methyl group acceptor" evidence="8">
    <location>
        <position position="146"/>
    </location>
</feature>
<comment type="catalytic activity">
    <reaction evidence="7 8">
        <text>a 6-O-methyl-2'-deoxyguanosine in DNA + L-cysteinyl-[protein] = S-methyl-L-cysteinyl-[protein] + a 2'-deoxyguanosine in DNA</text>
        <dbReference type="Rhea" id="RHEA:24000"/>
        <dbReference type="Rhea" id="RHEA-COMP:10131"/>
        <dbReference type="Rhea" id="RHEA-COMP:10132"/>
        <dbReference type="Rhea" id="RHEA-COMP:11367"/>
        <dbReference type="Rhea" id="RHEA-COMP:11368"/>
        <dbReference type="ChEBI" id="CHEBI:29950"/>
        <dbReference type="ChEBI" id="CHEBI:82612"/>
        <dbReference type="ChEBI" id="CHEBI:85445"/>
        <dbReference type="ChEBI" id="CHEBI:85448"/>
        <dbReference type="EC" id="2.1.1.63"/>
    </reaction>
</comment>
<evidence type="ECO:0000256" key="2">
    <source>
        <dbReference type="ARBA" id="ARBA00022490"/>
    </source>
</evidence>
<evidence type="ECO:0000256" key="1">
    <source>
        <dbReference type="ARBA" id="ARBA00001286"/>
    </source>
</evidence>
<evidence type="ECO:0000259" key="10">
    <source>
        <dbReference type="Pfam" id="PF02870"/>
    </source>
</evidence>
<dbReference type="Gene3D" id="1.10.10.10">
    <property type="entry name" value="Winged helix-like DNA-binding domain superfamily/Winged helix DNA-binding domain"/>
    <property type="match status" value="1"/>
</dbReference>
<keyword evidence="3 8" id="KW-0489">Methyltransferase</keyword>
<accession>A0ABQ4MYL0</accession>
<dbReference type="GO" id="GO:0032259">
    <property type="term" value="P:methylation"/>
    <property type="evidence" value="ECO:0007669"/>
    <property type="project" value="UniProtKB-KW"/>
</dbReference>
<dbReference type="Pfam" id="PF01035">
    <property type="entry name" value="DNA_binding_1"/>
    <property type="match status" value="1"/>
</dbReference>
<dbReference type="PROSITE" id="PS00374">
    <property type="entry name" value="MGMT"/>
    <property type="match status" value="1"/>
</dbReference>
<reference evidence="11 12" key="1">
    <citation type="submission" date="2021-03" db="EMBL/GenBank/DDBJ databases">
        <title>Antimicrobial resistance genes in bacteria isolated from Japanese honey, and their potential for conferring macrolide and lincosamide resistance in the American foulbrood pathogen Paenibacillus larvae.</title>
        <authorList>
            <person name="Okamoto M."/>
            <person name="Kumagai M."/>
            <person name="Kanamori H."/>
            <person name="Takamatsu D."/>
        </authorList>
    </citation>
    <scope>NUCLEOTIDE SEQUENCE [LARGE SCALE GENOMIC DNA]</scope>
    <source>
        <strain evidence="11 12">J15TS10</strain>
    </source>
</reference>
<gene>
    <name evidence="11" type="ORF">J15TS10_48290</name>
</gene>
<comment type="miscellaneous">
    <text evidence="8">This enzyme catalyzes only one turnover and therefore is not strictly catalytic. According to one definition, an enzyme is a biocatalyst that acts repeatedly and over many reaction cycles.</text>
</comment>